<dbReference type="Pfam" id="PF00884">
    <property type="entry name" value="Sulfatase"/>
    <property type="match status" value="1"/>
</dbReference>
<dbReference type="STRING" id="1605367.AFM12_13635"/>
<dbReference type="InterPro" id="IPR052701">
    <property type="entry name" value="GAG_Ulvan_Degrading_Sulfatases"/>
</dbReference>
<dbReference type="InterPro" id="IPR017850">
    <property type="entry name" value="Alkaline_phosphatase_core_sf"/>
</dbReference>
<dbReference type="Gene3D" id="3.40.720.10">
    <property type="entry name" value="Alkaline Phosphatase, subunit A"/>
    <property type="match status" value="1"/>
</dbReference>
<evidence type="ECO:0000259" key="1">
    <source>
        <dbReference type="Pfam" id="PF00884"/>
    </source>
</evidence>
<dbReference type="RefSeq" id="WP_055149163.1">
    <property type="nucleotide sequence ID" value="NZ_JXSZ01000010.1"/>
</dbReference>
<evidence type="ECO:0000313" key="2">
    <source>
        <dbReference type="EMBL" id="KPM47542.1"/>
    </source>
</evidence>
<dbReference type="Gene3D" id="3.30.1120.10">
    <property type="match status" value="1"/>
</dbReference>
<dbReference type="SUPFAM" id="SSF53649">
    <property type="entry name" value="Alkaline phosphatase-like"/>
    <property type="match status" value="1"/>
</dbReference>
<dbReference type="PATRIC" id="fig|1605367.3.peg.123"/>
<dbReference type="EMBL" id="LGTQ01000010">
    <property type="protein sequence ID" value="KPM47542.1"/>
    <property type="molecule type" value="Genomic_DNA"/>
</dbReference>
<organism evidence="2 3">
    <name type="scientific">Jiulongibacter sediminis</name>
    <dbReference type="NCBI Taxonomy" id="1605367"/>
    <lineage>
        <taxon>Bacteria</taxon>
        <taxon>Pseudomonadati</taxon>
        <taxon>Bacteroidota</taxon>
        <taxon>Cytophagia</taxon>
        <taxon>Cytophagales</taxon>
        <taxon>Leadbetterellaceae</taxon>
        <taxon>Jiulongibacter</taxon>
    </lineage>
</organism>
<feature type="domain" description="Sulfatase N-terminal" evidence="1">
    <location>
        <begin position="27"/>
        <end position="360"/>
    </location>
</feature>
<sequence length="474" mass="53072">MKFKTLLGLCLSIFTLGCSQPEKPAKPNIIYIMADDLGYGDVGIYGQKDIPTPNIDRLAAEGMLFTRHYAGNTVCAPSRCTLMTGKHNGHARIRGNLRVPLEPEDQTVAELLKSEGYTTALIGKWGLGEEGSTGVPNKQGFDYFYGYLNQVHAHNHYPAFLYENEGKDSLGNVVEEVKTGYQGGNGGISTNKKVYSNDKFEEKSLAFLEENKDKPFFLYLPLIVPHANNEARRFDQSGMEVPSFAAFDDRDWPEDQKRHAAMITELDNTVGAVMAKIKELGIDDNTLIIFTSDNGPHAEGGSDPDFFNSNGPLRGIKRDLYEGGIRVPTIARWPGKIKAGSASDHVSGFVDFFETMADLVHSQQTSETDGISYLPTLLGENQPKHEFMYWEFHEQGGKQGIIMDQYKCIRLNVNKPEETNVELYDLSTDIKEQNNIASENPEIVKKALAIIDREHTYSEEFHFNHEENSTHKNE</sequence>
<comment type="caution">
    <text evidence="2">The sequence shown here is derived from an EMBL/GenBank/DDBJ whole genome shotgun (WGS) entry which is preliminary data.</text>
</comment>
<dbReference type="PANTHER" id="PTHR43751:SF3">
    <property type="entry name" value="SULFATASE N-TERMINAL DOMAIN-CONTAINING PROTEIN"/>
    <property type="match status" value="1"/>
</dbReference>
<dbReference type="PANTHER" id="PTHR43751">
    <property type="entry name" value="SULFATASE"/>
    <property type="match status" value="1"/>
</dbReference>
<name>A0A0P7BSU5_9BACT</name>
<dbReference type="OrthoDB" id="9764377at2"/>
<gene>
    <name evidence="2" type="ORF">AFM12_13635</name>
</gene>
<evidence type="ECO:0000313" key="3">
    <source>
        <dbReference type="Proteomes" id="UP000050454"/>
    </source>
</evidence>
<accession>A0A0P7BSU5</accession>
<dbReference type="CDD" id="cd16145">
    <property type="entry name" value="ARS_like"/>
    <property type="match status" value="1"/>
</dbReference>
<reference evidence="2 3" key="1">
    <citation type="submission" date="2015-07" db="EMBL/GenBank/DDBJ databases">
        <title>The draft genome sequence of Leadbetterella sp. JN14-9.</title>
        <authorList>
            <person name="Liu Y."/>
            <person name="Du J."/>
            <person name="Shao Z."/>
        </authorList>
    </citation>
    <scope>NUCLEOTIDE SEQUENCE [LARGE SCALE GENOMIC DNA]</scope>
    <source>
        <strain evidence="2 3">JN14-9</strain>
    </source>
</reference>
<keyword evidence="3" id="KW-1185">Reference proteome</keyword>
<dbReference type="PROSITE" id="PS51257">
    <property type="entry name" value="PROKAR_LIPOPROTEIN"/>
    <property type="match status" value="1"/>
</dbReference>
<dbReference type="AlphaFoldDB" id="A0A0P7BSU5"/>
<dbReference type="InterPro" id="IPR000917">
    <property type="entry name" value="Sulfatase_N"/>
</dbReference>
<proteinExistence type="predicted"/>
<protein>
    <recommendedName>
        <fullName evidence="1">Sulfatase N-terminal domain-containing protein</fullName>
    </recommendedName>
</protein>
<dbReference type="Proteomes" id="UP000050454">
    <property type="component" value="Unassembled WGS sequence"/>
</dbReference>